<organism evidence="1 2">
    <name type="scientific">Anaerostipes butyraticus</name>
    <dbReference type="NCBI Taxonomy" id="645466"/>
    <lineage>
        <taxon>Bacteria</taxon>
        <taxon>Bacillati</taxon>
        <taxon>Bacillota</taxon>
        <taxon>Clostridia</taxon>
        <taxon>Lachnospirales</taxon>
        <taxon>Lachnospiraceae</taxon>
        <taxon>Anaerostipes</taxon>
    </lineage>
</organism>
<name>A0A916QDR2_9FIRM</name>
<evidence type="ECO:0000313" key="1">
    <source>
        <dbReference type="EMBL" id="GFO86714.1"/>
    </source>
</evidence>
<sequence length="41" mass="5016">MDEVITLDEFVVRIFLISGLRKYKRKNYFSENQIMFLVLDM</sequence>
<accession>A0A916QDR2</accession>
<protein>
    <submittedName>
        <fullName evidence="1">Uncharacterized protein</fullName>
    </submittedName>
</protein>
<comment type="caution">
    <text evidence="1">The sequence shown here is derived from an EMBL/GenBank/DDBJ whole genome shotgun (WGS) entry which is preliminary data.</text>
</comment>
<gene>
    <name evidence="1" type="ORF">ANBU17_30610</name>
</gene>
<reference evidence="1" key="1">
    <citation type="submission" date="2020-06" db="EMBL/GenBank/DDBJ databases">
        <title>Characterization of fructooligosaccharide metabolism and fructooligosaccharide-degrading enzymes in human commensal butyrate producers.</title>
        <authorList>
            <person name="Tanno H."/>
            <person name="Fujii T."/>
            <person name="Hirano K."/>
            <person name="Maeno S."/>
            <person name="Tonozuka T."/>
            <person name="Sakamoto M."/>
            <person name="Ohkuma M."/>
            <person name="Tochio T."/>
            <person name="Endo A."/>
        </authorList>
    </citation>
    <scope>NUCLEOTIDE SEQUENCE</scope>
    <source>
        <strain evidence="1">JCM 17466</strain>
    </source>
</reference>
<dbReference type="AlphaFoldDB" id="A0A916QDR2"/>
<evidence type="ECO:0000313" key="2">
    <source>
        <dbReference type="Proteomes" id="UP000613208"/>
    </source>
</evidence>
<dbReference type="EMBL" id="BLYI01000073">
    <property type="protein sequence ID" value="GFO86714.1"/>
    <property type="molecule type" value="Genomic_DNA"/>
</dbReference>
<dbReference type="Proteomes" id="UP000613208">
    <property type="component" value="Unassembled WGS sequence"/>
</dbReference>
<keyword evidence="2" id="KW-1185">Reference proteome</keyword>
<proteinExistence type="predicted"/>